<proteinExistence type="predicted"/>
<dbReference type="GeneID" id="22914764"/>
<name>A0A023B0Z2_GRENI</name>
<dbReference type="VEuPathDB" id="CryptoDB:GNI_134550"/>
<accession>A0A023B0Z2</accession>
<dbReference type="EMBL" id="AFNH02000997">
    <property type="protein sequence ID" value="EZG46179.1"/>
    <property type="molecule type" value="Genomic_DNA"/>
</dbReference>
<sequence>MTTQPTGNPMYMPPTYVETFLTRDGLVEEHYVPPRERTVRKKFKYQDPGSCGACNEVCNGACDGPEVSKSYKKSVKPGGTCGCCNAKGCCDREKLWIRRGSSVESWQLKELQIHTKSSRKRSKNKCC</sequence>
<dbReference type="AlphaFoldDB" id="A0A023B0Z2"/>
<gene>
    <name evidence="1" type="ORF">GNI_134550</name>
</gene>
<reference evidence="1" key="1">
    <citation type="submission" date="2013-12" db="EMBL/GenBank/DDBJ databases">
        <authorList>
            <person name="Omoto C.K."/>
            <person name="Sibley D."/>
            <person name="Venepally P."/>
            <person name="Hadjithomas M."/>
            <person name="Karamycheva S."/>
            <person name="Brunk B."/>
            <person name="Roos D."/>
            <person name="Caler E."/>
            <person name="Lorenzi H."/>
        </authorList>
    </citation>
    <scope>NUCLEOTIDE SEQUENCE</scope>
</reference>
<evidence type="ECO:0000313" key="1">
    <source>
        <dbReference type="EMBL" id="EZG46179.1"/>
    </source>
</evidence>
<dbReference type="Proteomes" id="UP000019763">
    <property type="component" value="Unassembled WGS sequence"/>
</dbReference>
<keyword evidence="2" id="KW-1185">Reference proteome</keyword>
<dbReference type="RefSeq" id="XP_011132340.1">
    <property type="nucleotide sequence ID" value="XM_011134038.1"/>
</dbReference>
<organism evidence="1 2">
    <name type="scientific">Gregarina niphandrodes</name>
    <name type="common">Septate eugregarine</name>
    <dbReference type="NCBI Taxonomy" id="110365"/>
    <lineage>
        <taxon>Eukaryota</taxon>
        <taxon>Sar</taxon>
        <taxon>Alveolata</taxon>
        <taxon>Apicomplexa</taxon>
        <taxon>Conoidasida</taxon>
        <taxon>Gregarinasina</taxon>
        <taxon>Eugregarinorida</taxon>
        <taxon>Gregarinidae</taxon>
        <taxon>Gregarina</taxon>
    </lineage>
</organism>
<protein>
    <submittedName>
        <fullName evidence="1">Uncharacterized protein</fullName>
    </submittedName>
</protein>
<evidence type="ECO:0000313" key="2">
    <source>
        <dbReference type="Proteomes" id="UP000019763"/>
    </source>
</evidence>
<comment type="caution">
    <text evidence="1">The sequence shown here is derived from an EMBL/GenBank/DDBJ whole genome shotgun (WGS) entry which is preliminary data.</text>
</comment>